<evidence type="ECO:0000256" key="1">
    <source>
        <dbReference type="SAM" id="Phobius"/>
    </source>
</evidence>
<feature type="transmembrane region" description="Helical" evidence="1">
    <location>
        <begin position="74"/>
        <end position="95"/>
    </location>
</feature>
<feature type="transmembrane region" description="Helical" evidence="1">
    <location>
        <begin position="102"/>
        <end position="123"/>
    </location>
</feature>
<organism evidence="2">
    <name type="scientific">viral metagenome</name>
    <dbReference type="NCBI Taxonomy" id="1070528"/>
    <lineage>
        <taxon>unclassified sequences</taxon>
        <taxon>metagenomes</taxon>
        <taxon>organismal metagenomes</taxon>
    </lineage>
</organism>
<sequence length="228" mass="24392">MSGGGGSSRISLGVFTVTTGISLLLASRGGKNDTYASVLVFMIGLIQLFEYGVWLDLECNPGSSNDKASRGSYALIWAMPAVLSIVGFLTADSVVGEEAGRWLLLGVGFAFTALLVGLVPTAFSEKATWCSSPGNMWQPVWWWQKERTPMRPNFLWFVGMVLPTVLIDPLGLGAGTLALGAGSYLIAKRSDSVGNGEWLSITALLANTIGFWALLLPGIRFSIYGPEY</sequence>
<feature type="transmembrane region" description="Helical" evidence="1">
    <location>
        <begin position="6"/>
        <end position="27"/>
    </location>
</feature>
<protein>
    <submittedName>
        <fullName evidence="2">Uncharacterized protein</fullName>
    </submittedName>
</protein>
<proteinExistence type="predicted"/>
<keyword evidence="1" id="KW-0812">Transmembrane</keyword>
<feature type="transmembrane region" description="Helical" evidence="1">
    <location>
        <begin position="34"/>
        <end position="54"/>
    </location>
</feature>
<dbReference type="EMBL" id="MN739667">
    <property type="protein sequence ID" value="QHT19534.1"/>
    <property type="molecule type" value="Genomic_DNA"/>
</dbReference>
<accession>A0A6C0DSI2</accession>
<evidence type="ECO:0000313" key="2">
    <source>
        <dbReference type="EMBL" id="QHT19534.1"/>
    </source>
</evidence>
<dbReference type="AlphaFoldDB" id="A0A6C0DSI2"/>
<reference evidence="2" key="1">
    <citation type="journal article" date="2020" name="Nature">
        <title>Giant virus diversity and host interactions through global metagenomics.</title>
        <authorList>
            <person name="Schulz F."/>
            <person name="Roux S."/>
            <person name="Paez-Espino D."/>
            <person name="Jungbluth S."/>
            <person name="Walsh D.A."/>
            <person name="Denef V.J."/>
            <person name="McMahon K.D."/>
            <person name="Konstantinidis K.T."/>
            <person name="Eloe-Fadrosh E.A."/>
            <person name="Kyrpides N.C."/>
            <person name="Woyke T."/>
        </authorList>
    </citation>
    <scope>NUCLEOTIDE SEQUENCE</scope>
    <source>
        <strain evidence="2">GVMAG-M-3300023174-57</strain>
    </source>
</reference>
<feature type="transmembrane region" description="Helical" evidence="1">
    <location>
        <begin position="154"/>
        <end position="186"/>
    </location>
</feature>
<name>A0A6C0DSI2_9ZZZZ</name>
<keyword evidence="1" id="KW-0472">Membrane</keyword>
<keyword evidence="1" id="KW-1133">Transmembrane helix</keyword>
<feature type="transmembrane region" description="Helical" evidence="1">
    <location>
        <begin position="198"/>
        <end position="219"/>
    </location>
</feature>